<evidence type="ECO:0000256" key="4">
    <source>
        <dbReference type="SAM" id="SignalP"/>
    </source>
</evidence>
<dbReference type="Gene3D" id="3.40.50.1820">
    <property type="entry name" value="alpha/beta hydrolase"/>
    <property type="match status" value="1"/>
</dbReference>
<keyword evidence="2" id="KW-0378">Hydrolase</keyword>
<name>A0A8J4DKU1_9ACTN</name>
<sequence>MRATRLFLCALLVTVLAVAGLAARGPDQADAARPSGLTWSTCAENPAADCAALRVPVDWADPYGPRIDVAVARRAAADPARRIGVLVVNPGGPGESGVDLALGAPAYFSPELLRRFDIVGFDPRGVGRSHPIRCSADLSAAAPSPLGARLATLAAYNRRLAADCRARSGPLFDHADTASVVRDLDALRAALGERTLSFYGVSYGTLMGQQYLARYPQRTRAVVLDSVMDHSAGVRDFLDAEAAAAQAGFDEFVAWCGRDELCALRGRDVRAVWAALLRRAATGTLADPVDPRRPLDTYGLLSVAFGSLYGPDWYALAYYLQSAASGGAAATPAARAAVARAARWSAAPATTLADNPFAAAFCADWSLPVPSDRAYAGALARSARIAPDMRLSPLAVTAVTACLGGPVRTAFGQRVPPRAQQPVLLLNARYDPATPLAWAQTVAGHLGSRARLVTYLGWGHAAYARGACTRAAVDGYLLTLTLPAAGATCPAVEPEPFGIGRRGGPARPAGPRPTVPGWAG</sequence>
<dbReference type="InterPro" id="IPR051601">
    <property type="entry name" value="Serine_prot/Carboxylest_S33"/>
</dbReference>
<evidence type="ECO:0000259" key="5">
    <source>
        <dbReference type="Pfam" id="PF00561"/>
    </source>
</evidence>
<feature type="region of interest" description="Disordered" evidence="3">
    <location>
        <begin position="498"/>
        <end position="520"/>
    </location>
</feature>
<dbReference type="Proteomes" id="UP000652013">
    <property type="component" value="Unassembled WGS sequence"/>
</dbReference>
<feature type="signal peptide" evidence="4">
    <location>
        <begin position="1"/>
        <end position="19"/>
    </location>
</feature>
<feature type="domain" description="AB hydrolase-1" evidence="5">
    <location>
        <begin position="85"/>
        <end position="463"/>
    </location>
</feature>
<dbReference type="AlphaFoldDB" id="A0A8J4DKU1"/>
<accession>A0A8J4DKU1</accession>
<dbReference type="GO" id="GO:0016787">
    <property type="term" value="F:hydrolase activity"/>
    <property type="evidence" value="ECO:0007669"/>
    <property type="project" value="UniProtKB-KW"/>
</dbReference>
<dbReference type="PANTHER" id="PTHR43248:SF30">
    <property type="entry name" value="AB HYDROLASE-1 DOMAIN-CONTAINING PROTEIN"/>
    <property type="match status" value="1"/>
</dbReference>
<dbReference type="EMBL" id="BOOY01000032">
    <property type="protein sequence ID" value="GIJ05276.1"/>
    <property type="molecule type" value="Genomic_DNA"/>
</dbReference>
<keyword evidence="7" id="KW-1185">Reference proteome</keyword>
<dbReference type="InterPro" id="IPR029058">
    <property type="entry name" value="AB_hydrolase_fold"/>
</dbReference>
<evidence type="ECO:0000256" key="2">
    <source>
        <dbReference type="ARBA" id="ARBA00022801"/>
    </source>
</evidence>
<proteinExistence type="inferred from homology"/>
<feature type="chain" id="PRO_5038919651" evidence="4">
    <location>
        <begin position="20"/>
        <end position="520"/>
    </location>
</feature>
<comment type="similarity">
    <text evidence="1">Belongs to the peptidase S33 family.</text>
</comment>
<evidence type="ECO:0000313" key="7">
    <source>
        <dbReference type="Proteomes" id="UP000652013"/>
    </source>
</evidence>
<dbReference type="Pfam" id="PF00561">
    <property type="entry name" value="Abhydrolase_1"/>
    <property type="match status" value="1"/>
</dbReference>
<evidence type="ECO:0000313" key="6">
    <source>
        <dbReference type="EMBL" id="GIJ05276.1"/>
    </source>
</evidence>
<evidence type="ECO:0000256" key="1">
    <source>
        <dbReference type="ARBA" id="ARBA00010088"/>
    </source>
</evidence>
<reference evidence="6" key="1">
    <citation type="submission" date="2021-01" db="EMBL/GenBank/DDBJ databases">
        <title>Whole genome shotgun sequence of Spirilliplanes yamanashiensis NBRC 15828.</title>
        <authorList>
            <person name="Komaki H."/>
            <person name="Tamura T."/>
        </authorList>
    </citation>
    <scope>NUCLEOTIDE SEQUENCE</scope>
    <source>
        <strain evidence="6">NBRC 15828</strain>
    </source>
</reference>
<dbReference type="PANTHER" id="PTHR43248">
    <property type="entry name" value="2-SUCCINYL-6-HYDROXY-2,4-CYCLOHEXADIENE-1-CARBOXYLATE SYNTHASE"/>
    <property type="match status" value="1"/>
</dbReference>
<evidence type="ECO:0000256" key="3">
    <source>
        <dbReference type="SAM" id="MobiDB-lite"/>
    </source>
</evidence>
<dbReference type="InterPro" id="IPR000073">
    <property type="entry name" value="AB_hydrolase_1"/>
</dbReference>
<protein>
    <submittedName>
        <fullName evidence="6">Peptidase</fullName>
    </submittedName>
</protein>
<organism evidence="6 7">
    <name type="scientific">Spirilliplanes yamanashiensis</name>
    <dbReference type="NCBI Taxonomy" id="42233"/>
    <lineage>
        <taxon>Bacteria</taxon>
        <taxon>Bacillati</taxon>
        <taxon>Actinomycetota</taxon>
        <taxon>Actinomycetes</taxon>
        <taxon>Micromonosporales</taxon>
        <taxon>Micromonosporaceae</taxon>
        <taxon>Spirilliplanes</taxon>
    </lineage>
</organism>
<comment type="caution">
    <text evidence="6">The sequence shown here is derived from an EMBL/GenBank/DDBJ whole genome shotgun (WGS) entry which is preliminary data.</text>
</comment>
<keyword evidence="4" id="KW-0732">Signal</keyword>
<gene>
    <name evidence="6" type="ORF">Sya03_46280</name>
</gene>
<dbReference type="SUPFAM" id="SSF53474">
    <property type="entry name" value="alpha/beta-Hydrolases"/>
    <property type="match status" value="1"/>
</dbReference>